<proteinExistence type="predicted"/>
<feature type="coiled-coil region" evidence="1">
    <location>
        <begin position="81"/>
        <end position="140"/>
    </location>
</feature>
<dbReference type="OrthoDB" id="7474654at2759"/>
<feature type="compositionally biased region" description="Polar residues" evidence="2">
    <location>
        <begin position="28"/>
        <end position="38"/>
    </location>
</feature>
<evidence type="ECO:0000256" key="2">
    <source>
        <dbReference type="SAM" id="MobiDB-lite"/>
    </source>
</evidence>
<sequence>MSKLSRTPPKQQTPSRSETDIHKLYSEDPSTANIGLTQRSKRRCPSSEYEKKSDDLADFKQEIKDMIHGMICQQNARLDQLETHMLEIKTINTKIDETNKEIERSMSYVTDQLTCLDTKITKLEAERNFTNNRIVILEEKLESFNKSFLKTSVEIRNVPKSQNETSKILYDALLQLSKHVEANITLSDIRDVTRQPSKKETPRSSLTVEFTNTLVKSRFLTTIKEYNKRNPSQKVNSSLMGIGAATAPIYIAEQLTTNSKRLFYLARIWAKANQYNFCWTNNGRVMLKKNPDSTTIIIKSESQMKGLAEVNKA</sequence>
<dbReference type="EMBL" id="CADEBC010000561">
    <property type="protein sequence ID" value="CAB3253562.1"/>
    <property type="molecule type" value="Genomic_DNA"/>
</dbReference>
<keyword evidence="5" id="KW-1185">Reference proteome</keyword>
<dbReference type="Pfam" id="PF25298">
    <property type="entry name" value="Baculo_FP_2nd"/>
    <property type="match status" value="1"/>
</dbReference>
<evidence type="ECO:0000313" key="5">
    <source>
        <dbReference type="Proteomes" id="UP000494106"/>
    </source>
</evidence>
<dbReference type="Proteomes" id="UP000494106">
    <property type="component" value="Unassembled WGS sequence"/>
</dbReference>
<dbReference type="InterPro" id="IPR057251">
    <property type="entry name" value="FP_C"/>
</dbReference>
<evidence type="ECO:0000259" key="3">
    <source>
        <dbReference type="Pfam" id="PF25298"/>
    </source>
</evidence>
<feature type="domain" description="FP protein C-terminal" evidence="3">
    <location>
        <begin position="256"/>
        <end position="305"/>
    </location>
</feature>
<protein>
    <recommendedName>
        <fullName evidence="3">FP protein C-terminal domain-containing protein</fullName>
    </recommendedName>
</protein>
<accession>A0A8S1B6V0</accession>
<dbReference type="AlphaFoldDB" id="A0A8S1B6V0"/>
<feature type="compositionally biased region" description="Polar residues" evidence="2">
    <location>
        <begin position="1"/>
        <end position="16"/>
    </location>
</feature>
<gene>
    <name evidence="4" type="ORF">APLA_LOCUS14183</name>
</gene>
<keyword evidence="1" id="KW-0175">Coiled coil</keyword>
<feature type="region of interest" description="Disordered" evidence="2">
    <location>
        <begin position="1"/>
        <end position="49"/>
    </location>
</feature>
<evidence type="ECO:0000313" key="4">
    <source>
        <dbReference type="EMBL" id="CAB3253562.1"/>
    </source>
</evidence>
<evidence type="ECO:0000256" key="1">
    <source>
        <dbReference type="SAM" id="Coils"/>
    </source>
</evidence>
<feature type="compositionally biased region" description="Basic and acidic residues" evidence="2">
    <location>
        <begin position="17"/>
        <end position="26"/>
    </location>
</feature>
<reference evidence="4 5" key="1">
    <citation type="submission" date="2020-04" db="EMBL/GenBank/DDBJ databases">
        <authorList>
            <person name="Wallbank WR R."/>
            <person name="Pardo Diaz C."/>
            <person name="Kozak K."/>
            <person name="Martin S."/>
            <person name="Jiggins C."/>
            <person name="Moest M."/>
            <person name="Warren A I."/>
            <person name="Byers J.R.P. K."/>
            <person name="Montejo-Kovacevich G."/>
            <person name="Yen C E."/>
        </authorList>
    </citation>
    <scope>NUCLEOTIDE SEQUENCE [LARGE SCALE GENOMIC DNA]</scope>
</reference>
<name>A0A8S1B6V0_ARCPL</name>
<organism evidence="4 5">
    <name type="scientific">Arctia plantaginis</name>
    <name type="common">Wood tiger moth</name>
    <name type="synonym">Phalaena plantaginis</name>
    <dbReference type="NCBI Taxonomy" id="874455"/>
    <lineage>
        <taxon>Eukaryota</taxon>
        <taxon>Metazoa</taxon>
        <taxon>Ecdysozoa</taxon>
        <taxon>Arthropoda</taxon>
        <taxon>Hexapoda</taxon>
        <taxon>Insecta</taxon>
        <taxon>Pterygota</taxon>
        <taxon>Neoptera</taxon>
        <taxon>Endopterygota</taxon>
        <taxon>Lepidoptera</taxon>
        <taxon>Glossata</taxon>
        <taxon>Ditrysia</taxon>
        <taxon>Noctuoidea</taxon>
        <taxon>Erebidae</taxon>
        <taxon>Arctiinae</taxon>
        <taxon>Arctia</taxon>
    </lineage>
</organism>
<comment type="caution">
    <text evidence="4">The sequence shown here is derived from an EMBL/GenBank/DDBJ whole genome shotgun (WGS) entry which is preliminary data.</text>
</comment>